<dbReference type="Pfam" id="PF00226">
    <property type="entry name" value="DnaJ"/>
    <property type="match status" value="1"/>
</dbReference>
<feature type="domain" description="J" evidence="1">
    <location>
        <begin position="46"/>
        <end position="116"/>
    </location>
</feature>
<dbReference type="EMBL" id="JWZT01002875">
    <property type="protein sequence ID" value="KII68272.1"/>
    <property type="molecule type" value="Genomic_DNA"/>
</dbReference>
<dbReference type="PANTHER" id="PTHR15606">
    <property type="entry name" value="DNAJ HOMOLOG SUBFAMILY C MEMBER 8/LIPOPOLYSACCHARIDE SPECIFIC RESPONSE-7-RELATED"/>
    <property type="match status" value="1"/>
</dbReference>
<dbReference type="InterPro" id="IPR001623">
    <property type="entry name" value="DnaJ_domain"/>
</dbReference>
<protein>
    <submittedName>
        <fullName evidence="2">DnaJ subfamily C member 8</fullName>
    </submittedName>
</protein>
<dbReference type="PANTHER" id="PTHR15606:SF4">
    <property type="entry name" value="DNAJ HOMOLOG SUBFAMILY C MEMBER 8"/>
    <property type="match status" value="1"/>
</dbReference>
<dbReference type="PRINTS" id="PR00625">
    <property type="entry name" value="JDOMAIN"/>
</dbReference>
<dbReference type="SMART" id="SM00271">
    <property type="entry name" value="DnaJ"/>
    <property type="match status" value="1"/>
</dbReference>
<dbReference type="InterPro" id="IPR036869">
    <property type="entry name" value="J_dom_sf"/>
</dbReference>
<dbReference type="Gene3D" id="1.10.287.110">
    <property type="entry name" value="DnaJ domain"/>
    <property type="match status" value="1"/>
</dbReference>
<dbReference type="CDD" id="cd06257">
    <property type="entry name" value="DnaJ"/>
    <property type="match status" value="1"/>
</dbReference>
<name>A0A0C2N2Z9_THEKT</name>
<dbReference type="OMA" id="EIVNKAW"/>
<evidence type="ECO:0000313" key="2">
    <source>
        <dbReference type="EMBL" id="KII68272.1"/>
    </source>
</evidence>
<comment type="caution">
    <text evidence="2">The sequence shown here is derived from an EMBL/GenBank/DDBJ whole genome shotgun (WGS) entry which is preliminary data.</text>
</comment>
<sequence>MGRYDEVDPDEFQEAVKKLETPELDKSSGFQVNRLTKPGSKYLNLNPYEVLQISTDASMDDIKSRYRQMSKLVHPDKNRDCIDQAKFAFEVLTNALQMLEKPEQRGKLRLIVDEALGLFNLKLKNLRTEAKKNGIPEIEEDRDAEKYHRLKRATICKLFADYELKRQELQQTGYVDKKKEREREIIAEEFFKAQQDWEKMWEDARPKRIASWHKFRDGVKKKKTVLRTLRPPTIVPEQKKYASRVVNTFHLF</sequence>
<accession>A0A0C2N2Z9</accession>
<gene>
    <name evidence="2" type="ORF">RF11_08146</name>
</gene>
<dbReference type="OrthoDB" id="342454at2759"/>
<dbReference type="GO" id="GO:0005634">
    <property type="term" value="C:nucleus"/>
    <property type="evidence" value="ECO:0007669"/>
    <property type="project" value="TreeGrafter"/>
</dbReference>
<dbReference type="Proteomes" id="UP000031668">
    <property type="component" value="Unassembled WGS sequence"/>
</dbReference>
<evidence type="ECO:0000259" key="1">
    <source>
        <dbReference type="PROSITE" id="PS50076"/>
    </source>
</evidence>
<dbReference type="SUPFAM" id="SSF46565">
    <property type="entry name" value="Chaperone J-domain"/>
    <property type="match status" value="1"/>
</dbReference>
<dbReference type="PROSITE" id="PS50076">
    <property type="entry name" value="DNAJ_2"/>
    <property type="match status" value="1"/>
</dbReference>
<reference evidence="2 3" key="1">
    <citation type="journal article" date="2014" name="Genome Biol. Evol.">
        <title>The genome of the myxosporean Thelohanellus kitauei shows adaptations to nutrient acquisition within its fish host.</title>
        <authorList>
            <person name="Yang Y."/>
            <person name="Xiong J."/>
            <person name="Zhou Z."/>
            <person name="Huo F."/>
            <person name="Miao W."/>
            <person name="Ran C."/>
            <person name="Liu Y."/>
            <person name="Zhang J."/>
            <person name="Feng J."/>
            <person name="Wang M."/>
            <person name="Wang M."/>
            <person name="Wang L."/>
            <person name="Yao B."/>
        </authorList>
    </citation>
    <scope>NUCLEOTIDE SEQUENCE [LARGE SCALE GENOMIC DNA]</scope>
    <source>
        <strain evidence="2">Wuqing</strain>
    </source>
</reference>
<organism evidence="2 3">
    <name type="scientific">Thelohanellus kitauei</name>
    <name type="common">Myxosporean</name>
    <dbReference type="NCBI Taxonomy" id="669202"/>
    <lineage>
        <taxon>Eukaryota</taxon>
        <taxon>Metazoa</taxon>
        <taxon>Cnidaria</taxon>
        <taxon>Myxozoa</taxon>
        <taxon>Myxosporea</taxon>
        <taxon>Bivalvulida</taxon>
        <taxon>Platysporina</taxon>
        <taxon>Myxobolidae</taxon>
        <taxon>Thelohanellus</taxon>
    </lineage>
</organism>
<dbReference type="AlphaFoldDB" id="A0A0C2N2Z9"/>
<proteinExistence type="predicted"/>
<keyword evidence="3" id="KW-1185">Reference proteome</keyword>
<evidence type="ECO:0000313" key="3">
    <source>
        <dbReference type="Proteomes" id="UP000031668"/>
    </source>
</evidence>
<dbReference type="InterPro" id="IPR042858">
    <property type="entry name" value="DNAJC8"/>
</dbReference>